<feature type="domain" description="HTH lysR-type" evidence="5">
    <location>
        <begin position="1"/>
        <end position="60"/>
    </location>
</feature>
<dbReference type="AlphaFoldDB" id="A0A6N7UZG3"/>
<dbReference type="InterPro" id="IPR005119">
    <property type="entry name" value="LysR_subst-bd"/>
</dbReference>
<comment type="caution">
    <text evidence="6">The sequence shown here is derived from an EMBL/GenBank/DDBJ whole genome shotgun (WGS) entry which is preliminary data.</text>
</comment>
<dbReference type="SUPFAM" id="SSF53850">
    <property type="entry name" value="Periplasmic binding protein-like II"/>
    <property type="match status" value="1"/>
</dbReference>
<evidence type="ECO:0000259" key="5">
    <source>
        <dbReference type="PROSITE" id="PS50931"/>
    </source>
</evidence>
<name>A0A6N7UZG3_9FIRM</name>
<dbReference type="Pfam" id="PF00126">
    <property type="entry name" value="HTH_1"/>
    <property type="match status" value="1"/>
</dbReference>
<dbReference type="PROSITE" id="PS50931">
    <property type="entry name" value="HTH_LYSR"/>
    <property type="match status" value="1"/>
</dbReference>
<dbReference type="PRINTS" id="PR00039">
    <property type="entry name" value="HTHLYSR"/>
</dbReference>
<dbReference type="SUPFAM" id="SSF46785">
    <property type="entry name" value="Winged helix' DNA-binding domain"/>
    <property type="match status" value="1"/>
</dbReference>
<dbReference type="Gene3D" id="1.10.10.10">
    <property type="entry name" value="Winged helix-like DNA-binding domain superfamily/Winged helix DNA-binding domain"/>
    <property type="match status" value="1"/>
</dbReference>
<evidence type="ECO:0000256" key="4">
    <source>
        <dbReference type="ARBA" id="ARBA00023163"/>
    </source>
</evidence>
<dbReference type="PANTHER" id="PTHR30126:SF40">
    <property type="entry name" value="HTH-TYPE TRANSCRIPTIONAL REGULATOR GLTR"/>
    <property type="match status" value="1"/>
</dbReference>
<protein>
    <submittedName>
        <fullName evidence="6">LysR family transcriptional regulator</fullName>
    </submittedName>
</protein>
<keyword evidence="7" id="KW-1185">Reference proteome</keyword>
<dbReference type="InterPro" id="IPR036390">
    <property type="entry name" value="WH_DNA-bd_sf"/>
</dbReference>
<dbReference type="GO" id="GO:0000976">
    <property type="term" value="F:transcription cis-regulatory region binding"/>
    <property type="evidence" value="ECO:0007669"/>
    <property type="project" value="TreeGrafter"/>
</dbReference>
<dbReference type="InterPro" id="IPR000847">
    <property type="entry name" value="LysR_HTH_N"/>
</dbReference>
<evidence type="ECO:0000256" key="2">
    <source>
        <dbReference type="ARBA" id="ARBA00023015"/>
    </source>
</evidence>
<dbReference type="Pfam" id="PF03466">
    <property type="entry name" value="LysR_substrate"/>
    <property type="match status" value="1"/>
</dbReference>
<dbReference type="RefSeq" id="WP_154476834.1">
    <property type="nucleotide sequence ID" value="NZ_JAQYBV010000049.1"/>
</dbReference>
<evidence type="ECO:0000313" key="7">
    <source>
        <dbReference type="Proteomes" id="UP000434409"/>
    </source>
</evidence>
<evidence type="ECO:0000313" key="6">
    <source>
        <dbReference type="EMBL" id="MSR93705.1"/>
    </source>
</evidence>
<sequence length="302" mass="36162">MNLAEIETFLMIVETKNITKTAETLFVSQPTVSHRLKLLEEELGVSLLIRKKGYKQVELTTYGEEFVPIAERWLYLWQETQSLKEKQEKYYLTVGCTDTLNSAMMYDLYREMLDEADRMTNLRIKTHYSSEIYHYLEKHEIDIGFVHHYLHYKNILAEPLLSEEMYIIQSEQPEIEKEEIHTDELNKEREIYLSWETDYQIWHNQWITKGERPRMQVDTFELLFHLLSGKGMWAIAPSTVVERIQKLKQIHVSKIANEIRPPRRVTYKVTHKHMSEATLKAVQMLDKRMELYLKKKGWKTDK</sequence>
<dbReference type="CDD" id="cd05466">
    <property type="entry name" value="PBP2_LTTR_substrate"/>
    <property type="match status" value="1"/>
</dbReference>
<reference evidence="6 7" key="1">
    <citation type="submission" date="2019-08" db="EMBL/GenBank/DDBJ databases">
        <title>In-depth cultivation of the pig gut microbiome towards novel bacterial diversity and tailored functional studies.</title>
        <authorList>
            <person name="Wylensek D."/>
            <person name="Hitch T.C.A."/>
            <person name="Clavel T."/>
        </authorList>
    </citation>
    <scope>NUCLEOTIDE SEQUENCE [LARGE SCALE GENOMIC DNA]</scope>
    <source>
        <strain evidence="6 7">68-1-5</strain>
    </source>
</reference>
<dbReference type="Gene3D" id="3.40.190.290">
    <property type="match status" value="1"/>
</dbReference>
<proteinExistence type="inferred from homology"/>
<dbReference type="GO" id="GO:0003700">
    <property type="term" value="F:DNA-binding transcription factor activity"/>
    <property type="evidence" value="ECO:0007669"/>
    <property type="project" value="InterPro"/>
</dbReference>
<gene>
    <name evidence="6" type="ORF">FYJ34_05375</name>
</gene>
<accession>A0A6N7UZG3</accession>
<keyword evidence="3" id="KW-0238">DNA-binding</keyword>
<dbReference type="InterPro" id="IPR036388">
    <property type="entry name" value="WH-like_DNA-bd_sf"/>
</dbReference>
<keyword evidence="2" id="KW-0805">Transcription regulation</keyword>
<evidence type="ECO:0000256" key="3">
    <source>
        <dbReference type="ARBA" id="ARBA00023125"/>
    </source>
</evidence>
<comment type="similarity">
    <text evidence="1">Belongs to the LysR transcriptional regulatory family.</text>
</comment>
<dbReference type="PANTHER" id="PTHR30126">
    <property type="entry name" value="HTH-TYPE TRANSCRIPTIONAL REGULATOR"/>
    <property type="match status" value="1"/>
</dbReference>
<evidence type="ECO:0000256" key="1">
    <source>
        <dbReference type="ARBA" id="ARBA00009437"/>
    </source>
</evidence>
<dbReference type="Proteomes" id="UP000434409">
    <property type="component" value="Unassembled WGS sequence"/>
</dbReference>
<organism evidence="6 7">
    <name type="scientific">Suipraeoptans intestinalis</name>
    <dbReference type="NCBI Taxonomy" id="2606628"/>
    <lineage>
        <taxon>Bacteria</taxon>
        <taxon>Bacillati</taxon>
        <taxon>Bacillota</taxon>
        <taxon>Clostridia</taxon>
        <taxon>Lachnospirales</taxon>
        <taxon>Lachnospiraceae</taxon>
        <taxon>Suipraeoptans</taxon>
    </lineage>
</organism>
<dbReference type="EMBL" id="VULY01000018">
    <property type="protein sequence ID" value="MSR93705.1"/>
    <property type="molecule type" value="Genomic_DNA"/>
</dbReference>
<keyword evidence="4" id="KW-0804">Transcription</keyword>